<dbReference type="GO" id="GO:0017119">
    <property type="term" value="C:Golgi transport complex"/>
    <property type="evidence" value="ECO:0007669"/>
    <property type="project" value="InterPro"/>
</dbReference>
<dbReference type="EMBL" id="JABELV010000005">
    <property type="protein sequence ID" value="KAG7575305.1"/>
    <property type="molecule type" value="Genomic_DNA"/>
</dbReference>
<evidence type="ECO:0000256" key="6">
    <source>
        <dbReference type="ARBA" id="ARBA00023034"/>
    </source>
</evidence>
<name>A0A8K0JRX6_9TREE</name>
<keyword evidence="7" id="KW-0472">Membrane</keyword>
<evidence type="ECO:0000256" key="7">
    <source>
        <dbReference type="ARBA" id="ARBA00023136"/>
    </source>
</evidence>
<evidence type="ECO:0000256" key="1">
    <source>
        <dbReference type="ARBA" id="ARBA00004395"/>
    </source>
</evidence>
<keyword evidence="4" id="KW-0813">Transport</keyword>
<evidence type="ECO:0000313" key="9">
    <source>
        <dbReference type="EMBL" id="KAG7575305.1"/>
    </source>
</evidence>
<keyword evidence="10" id="KW-1185">Reference proteome</keyword>
<gene>
    <name evidence="9" type="ORF">FFLO_00469</name>
</gene>
<accession>A0A8K0JRX6</accession>
<dbReference type="InterPro" id="IPR033370">
    <property type="entry name" value="COG1"/>
</dbReference>
<keyword evidence="6" id="KW-0333">Golgi apparatus</keyword>
<evidence type="ECO:0000256" key="3">
    <source>
        <dbReference type="ARBA" id="ARBA00020978"/>
    </source>
</evidence>
<organism evidence="9 10">
    <name type="scientific">Filobasidium floriforme</name>
    <dbReference type="NCBI Taxonomy" id="5210"/>
    <lineage>
        <taxon>Eukaryota</taxon>
        <taxon>Fungi</taxon>
        <taxon>Dikarya</taxon>
        <taxon>Basidiomycota</taxon>
        <taxon>Agaricomycotina</taxon>
        <taxon>Tremellomycetes</taxon>
        <taxon>Filobasidiales</taxon>
        <taxon>Filobasidiaceae</taxon>
        <taxon>Filobasidium</taxon>
    </lineage>
</organism>
<proteinExistence type="inferred from homology"/>
<protein>
    <recommendedName>
        <fullName evidence="3">Conserved oligomeric Golgi complex subunit 1</fullName>
    </recommendedName>
</protein>
<sequence>MSGPAGRRSNSQPQYLSSAPGGMTGKDGQWATMDPDEVFRRLNVKEVKKVEGLLRASAAGKQGELRNMVSERYRDLLLSTSQISQLRDSSLRLSTTLKHIESLCASPKTIGTNGNGQVDVSDVKNQLPTAASVKLLLDVPEALYSYLAGKQFLEAAYLWLLTRVVKEELVSSSGAESDEKGSTNQTFLPLVQKQWEILLPLRGQIVERATTSLRDRAALANALLAILLLEAHNNPLPEILDIFLAQRAKSLQDIHTGAVQGRTSAVGFTFGRSTERAGRSPITPRSALPEETGRKNRHARKDSRLNAAEMLRSLSPAPRRLERSNSGSSAKGEDGTARKAKAKERKRLAEQARASKIFEDSVIGAGGVSAASLLRAMPSSQILQAYLPAPIKNFSPFIGSIGEGTDKSELQTALDTWFEQSLKRLESQAKDWLGGLETVTDVWQVKRQFSTVLTGLRSLEENKLSSEELDRLSHALSTAFVDRARSIWQNRLDATAHALEDGLQDDIDLLMAGNNNAAQDLHPSLSFFAPITFPDHRSVNSSFTSTELPAFTSTLKKRLHSRTPILDRRLAELERMALEIRSDLRSLKEDPEDAVLLDRYRKSATQTAQGIVKDISKSLEMVRQHSGVDADRASTCLFIGRLALALMTQSKAMSVLLLNKRAVGDVASALDSVYMASLTEWKERTVQDGLDVFAEAITGSVPETRSVDLGNGVIFALQEMATALFDSGLPIEYRSAATEDVCKDFGSRAIKLAKDKQMDLPADQRSMLEAIASGAQAGLSEVAGNELRKTQLLLYPATSYIKAHSGKPSDARYAELLPLGIPKTNHEYVSPVPLVKPSARFSMLSIV</sequence>
<feature type="region of interest" description="Disordered" evidence="8">
    <location>
        <begin position="270"/>
        <end position="348"/>
    </location>
</feature>
<dbReference type="GO" id="GO:0000139">
    <property type="term" value="C:Golgi membrane"/>
    <property type="evidence" value="ECO:0007669"/>
    <property type="project" value="UniProtKB-SubCell"/>
</dbReference>
<dbReference type="PANTHER" id="PTHR31658">
    <property type="entry name" value="CONSERVED OLIGOMERIC GOLGI COMPLEX SUBUNIT 1"/>
    <property type="match status" value="1"/>
</dbReference>
<feature type="compositionally biased region" description="Polar residues" evidence="8">
    <location>
        <begin position="8"/>
        <end position="17"/>
    </location>
</feature>
<dbReference type="Pfam" id="PF08700">
    <property type="entry name" value="VPS51_Exo84_N"/>
    <property type="match status" value="1"/>
</dbReference>
<dbReference type="Proteomes" id="UP000812966">
    <property type="component" value="Unassembled WGS sequence"/>
</dbReference>
<dbReference type="GO" id="GO:0006891">
    <property type="term" value="P:intra-Golgi vesicle-mediated transport"/>
    <property type="evidence" value="ECO:0007669"/>
    <property type="project" value="InterPro"/>
</dbReference>
<dbReference type="OrthoDB" id="46189at2759"/>
<comment type="subcellular location">
    <subcellularLocation>
        <location evidence="1">Golgi apparatus membrane</location>
        <topology evidence="1">Peripheral membrane protein</topology>
    </subcellularLocation>
</comment>
<dbReference type="AlphaFoldDB" id="A0A8K0JRX6"/>
<evidence type="ECO:0000256" key="2">
    <source>
        <dbReference type="ARBA" id="ARBA00006653"/>
    </source>
</evidence>
<evidence type="ECO:0000256" key="8">
    <source>
        <dbReference type="SAM" id="MobiDB-lite"/>
    </source>
</evidence>
<dbReference type="GO" id="GO:0015031">
    <property type="term" value="P:protein transport"/>
    <property type="evidence" value="ECO:0007669"/>
    <property type="project" value="UniProtKB-KW"/>
</dbReference>
<comment type="caution">
    <text evidence="9">The sequence shown here is derived from an EMBL/GenBank/DDBJ whole genome shotgun (WGS) entry which is preliminary data.</text>
</comment>
<comment type="similarity">
    <text evidence="2">Belongs to the COG1 family.</text>
</comment>
<evidence type="ECO:0000313" key="10">
    <source>
        <dbReference type="Proteomes" id="UP000812966"/>
    </source>
</evidence>
<keyword evidence="5" id="KW-0653">Protein transport</keyword>
<reference evidence="9" key="1">
    <citation type="submission" date="2020-04" db="EMBL/GenBank/DDBJ databases">
        <title>Analysis of mating type loci in Filobasidium floriforme.</title>
        <authorList>
            <person name="Nowrousian M."/>
        </authorList>
    </citation>
    <scope>NUCLEOTIDE SEQUENCE</scope>
    <source>
        <strain evidence="9">CBS 6242</strain>
    </source>
</reference>
<dbReference type="PANTHER" id="PTHR31658:SF0">
    <property type="entry name" value="CONSERVED OLIGOMERIC GOLGI COMPLEX SUBUNIT 1"/>
    <property type="match status" value="1"/>
</dbReference>
<feature type="region of interest" description="Disordered" evidence="8">
    <location>
        <begin position="1"/>
        <end position="31"/>
    </location>
</feature>
<evidence type="ECO:0000256" key="4">
    <source>
        <dbReference type="ARBA" id="ARBA00022448"/>
    </source>
</evidence>
<evidence type="ECO:0000256" key="5">
    <source>
        <dbReference type="ARBA" id="ARBA00022927"/>
    </source>
</evidence>